<dbReference type="PANTHER" id="PTHR43229">
    <property type="entry name" value="NODULATION PROTEIN J"/>
    <property type="match status" value="1"/>
</dbReference>
<proteinExistence type="predicted"/>
<dbReference type="AlphaFoldDB" id="A0AAE3HH02"/>
<keyword evidence="4 5" id="KW-0472">Membrane</keyword>
<comment type="caution">
    <text evidence="7">The sequence shown here is derived from an EMBL/GenBank/DDBJ whole genome shotgun (WGS) entry which is preliminary data.</text>
</comment>
<keyword evidence="8" id="KW-1185">Reference proteome</keyword>
<dbReference type="InterPro" id="IPR051784">
    <property type="entry name" value="Nod_factor_ABC_transporter"/>
</dbReference>
<feature type="transmembrane region" description="Helical" evidence="5">
    <location>
        <begin position="224"/>
        <end position="245"/>
    </location>
</feature>
<dbReference type="PANTHER" id="PTHR43229:SF6">
    <property type="entry name" value="ABC-TYPE MULTIDRUG TRANSPORT SYSTEM, PERMEASE COMPONENT"/>
    <property type="match status" value="1"/>
</dbReference>
<keyword evidence="2 5" id="KW-0812">Transmembrane</keyword>
<dbReference type="InterPro" id="IPR013525">
    <property type="entry name" value="ABC2_TM"/>
</dbReference>
<dbReference type="Proteomes" id="UP001205748">
    <property type="component" value="Unassembled WGS sequence"/>
</dbReference>
<dbReference type="GO" id="GO:0016020">
    <property type="term" value="C:membrane"/>
    <property type="evidence" value="ECO:0007669"/>
    <property type="project" value="UniProtKB-SubCell"/>
</dbReference>
<evidence type="ECO:0000256" key="5">
    <source>
        <dbReference type="SAM" id="Phobius"/>
    </source>
</evidence>
<dbReference type="RefSeq" id="WP_257530683.1">
    <property type="nucleotide sequence ID" value="NZ_JANKAS010000005.1"/>
</dbReference>
<keyword evidence="3 5" id="KW-1133">Transmembrane helix</keyword>
<feature type="domain" description="ABC-2 type transporter transmembrane" evidence="6">
    <location>
        <begin position="34"/>
        <end position="213"/>
    </location>
</feature>
<reference evidence="7" key="1">
    <citation type="submission" date="2022-07" db="EMBL/GenBank/DDBJ databases">
        <title>Enhanced cultured diversity of the mouse gut microbiota enables custom-made synthetic communities.</title>
        <authorList>
            <person name="Afrizal A."/>
        </authorList>
    </citation>
    <scope>NUCLEOTIDE SEQUENCE</scope>
    <source>
        <strain evidence="7">DSM 28593</strain>
    </source>
</reference>
<evidence type="ECO:0000313" key="7">
    <source>
        <dbReference type="EMBL" id="MCR1898894.1"/>
    </source>
</evidence>
<dbReference type="GO" id="GO:0140359">
    <property type="term" value="F:ABC-type transporter activity"/>
    <property type="evidence" value="ECO:0007669"/>
    <property type="project" value="InterPro"/>
</dbReference>
<dbReference type="EMBL" id="JANKAS010000005">
    <property type="protein sequence ID" value="MCR1898894.1"/>
    <property type="molecule type" value="Genomic_DNA"/>
</dbReference>
<feature type="transmembrane region" description="Helical" evidence="5">
    <location>
        <begin position="173"/>
        <end position="192"/>
    </location>
</feature>
<evidence type="ECO:0000256" key="1">
    <source>
        <dbReference type="ARBA" id="ARBA00004141"/>
    </source>
</evidence>
<evidence type="ECO:0000256" key="2">
    <source>
        <dbReference type="ARBA" id="ARBA00022692"/>
    </source>
</evidence>
<evidence type="ECO:0000256" key="4">
    <source>
        <dbReference type="ARBA" id="ARBA00023136"/>
    </source>
</evidence>
<organism evidence="7 8">
    <name type="scientific">Irregularibacter muris</name>
    <dbReference type="NCBI Taxonomy" id="1796619"/>
    <lineage>
        <taxon>Bacteria</taxon>
        <taxon>Bacillati</taxon>
        <taxon>Bacillota</taxon>
        <taxon>Clostridia</taxon>
        <taxon>Eubacteriales</taxon>
        <taxon>Eubacteriaceae</taxon>
        <taxon>Irregularibacter</taxon>
    </lineage>
</organism>
<evidence type="ECO:0000256" key="3">
    <source>
        <dbReference type="ARBA" id="ARBA00022989"/>
    </source>
</evidence>
<name>A0AAE3HH02_9FIRM</name>
<sequence>MKYLNGLFAEIKLDLELSWSYKTSFISEIITIAILYISLLFMDAGESLGIYYGLEAQSKELLLVGYILWTFSIMAINTISSNIQTEASTGTLEQKFTSIIPMYTLILGQLISSLLVQFLEIAIILAISIFIFDVPLIINLQSIIIFFITVMGMYGIGLIFGGITLKVKKLGQIIFILQIILLFISNTISMASNSISVTKLIPLTIGNDLIRKAISNQAIPTLEYVQLFSTSLAWVIIGIITFNYFEKLSKKEGLISAY</sequence>
<accession>A0AAE3HH02</accession>
<dbReference type="Pfam" id="PF01061">
    <property type="entry name" value="ABC2_membrane"/>
    <property type="match status" value="1"/>
</dbReference>
<feature type="transmembrane region" description="Helical" evidence="5">
    <location>
        <begin position="138"/>
        <end position="161"/>
    </location>
</feature>
<comment type="subcellular location">
    <subcellularLocation>
        <location evidence="1">Membrane</location>
        <topology evidence="1">Multi-pass membrane protein</topology>
    </subcellularLocation>
</comment>
<evidence type="ECO:0000313" key="8">
    <source>
        <dbReference type="Proteomes" id="UP001205748"/>
    </source>
</evidence>
<feature type="transmembrane region" description="Helical" evidence="5">
    <location>
        <begin position="61"/>
        <end position="79"/>
    </location>
</feature>
<evidence type="ECO:0000259" key="6">
    <source>
        <dbReference type="Pfam" id="PF01061"/>
    </source>
</evidence>
<protein>
    <submittedName>
        <fullName evidence="7">ABC transporter permease</fullName>
    </submittedName>
</protein>
<gene>
    <name evidence="7" type="ORF">NSA47_07845</name>
</gene>
<feature type="transmembrane region" description="Helical" evidence="5">
    <location>
        <begin position="100"/>
        <end position="132"/>
    </location>
</feature>